<dbReference type="STRING" id="48467.SAMN02745166_01439"/>
<dbReference type="PANTHER" id="PTHR30572">
    <property type="entry name" value="MEMBRANE COMPONENT OF TRANSPORTER-RELATED"/>
    <property type="match status" value="1"/>
</dbReference>
<dbReference type="InterPro" id="IPR050250">
    <property type="entry name" value="Macrolide_Exporter_MacB"/>
</dbReference>
<dbReference type="AlphaFoldDB" id="A0A1T4XG36"/>
<dbReference type="Proteomes" id="UP000190774">
    <property type="component" value="Unassembled WGS sequence"/>
</dbReference>
<feature type="transmembrane region" description="Helical" evidence="1">
    <location>
        <begin position="363"/>
        <end position="389"/>
    </location>
</feature>
<dbReference type="EMBL" id="FUYE01000004">
    <property type="protein sequence ID" value="SKA88542.1"/>
    <property type="molecule type" value="Genomic_DNA"/>
</dbReference>
<dbReference type="Pfam" id="PF12704">
    <property type="entry name" value="MacB_PCD"/>
    <property type="match status" value="1"/>
</dbReference>
<keyword evidence="4" id="KW-1185">Reference proteome</keyword>
<evidence type="ECO:0000256" key="1">
    <source>
        <dbReference type="SAM" id="Phobius"/>
    </source>
</evidence>
<dbReference type="OrthoDB" id="9784014at2"/>
<keyword evidence="1" id="KW-1133">Transmembrane helix</keyword>
<dbReference type="PANTHER" id="PTHR30572:SF4">
    <property type="entry name" value="ABC TRANSPORTER PERMEASE YTRF"/>
    <property type="match status" value="1"/>
</dbReference>
<feature type="domain" description="MacB-like periplasmic core" evidence="2">
    <location>
        <begin position="104"/>
        <end position="201"/>
    </location>
</feature>
<dbReference type="InterPro" id="IPR025857">
    <property type="entry name" value="MacB_PCD"/>
</dbReference>
<protein>
    <submittedName>
        <fullName evidence="3">Putative ABC transport system permease protein</fullName>
    </submittedName>
</protein>
<reference evidence="4" key="1">
    <citation type="submission" date="2017-02" db="EMBL/GenBank/DDBJ databases">
        <authorList>
            <person name="Varghese N."/>
            <person name="Submissions S."/>
        </authorList>
    </citation>
    <scope>NUCLEOTIDE SEQUENCE [LARGE SCALE GENOMIC DNA]</scope>
    <source>
        <strain evidence="4">ATCC 700200</strain>
    </source>
</reference>
<accession>A0A1T4XG36</accession>
<keyword evidence="1" id="KW-0472">Membrane</keyword>
<gene>
    <name evidence="3" type="ORF">SAMN02745166_01439</name>
</gene>
<name>A0A1T4XG36_9BACT</name>
<dbReference type="GO" id="GO:0005886">
    <property type="term" value="C:plasma membrane"/>
    <property type="evidence" value="ECO:0007669"/>
    <property type="project" value="TreeGrafter"/>
</dbReference>
<dbReference type="GO" id="GO:0022857">
    <property type="term" value="F:transmembrane transporter activity"/>
    <property type="evidence" value="ECO:0007669"/>
    <property type="project" value="TreeGrafter"/>
</dbReference>
<sequence>MRSASLTLAWRYVARHRLQTLLLAGALGVVLALPLCIRVTLAAAETAMQARAAATPQVIGARGSALDLMLAALYFKQQSLPILTQKTLEDVRAAKLGRAIPLYLRFHAQSAPIVGTQLDYFAFRHLTVTQGRLFGRLGDCVIGAALARQRGLGVGDSLFSSQEQVFDMAGIYPLKMRITGILAPQGTADDHAVFVDLKTAWLIQGLAHGHDDLVTQDTILTQEAGNTVGNASVRMFNEVTEKNLPSFHFHGDASAYPLSAILVDPTDAKAEAILAGRYAKPDRPAQLIRPLDEFHALMRTLFQAETLALILLSILATAALSVAALVFALSFRLRKREFLTLSDLGISHAALLTTQALEITLVGTLALGIASVLTLLVWLNADSGVALLLRM</sequence>
<dbReference type="RefSeq" id="WP_078812645.1">
    <property type="nucleotide sequence ID" value="NZ_FUYE01000004.1"/>
</dbReference>
<feature type="transmembrane region" description="Helical" evidence="1">
    <location>
        <begin position="307"/>
        <end position="331"/>
    </location>
</feature>
<evidence type="ECO:0000259" key="2">
    <source>
        <dbReference type="Pfam" id="PF12704"/>
    </source>
</evidence>
<proteinExistence type="predicted"/>
<evidence type="ECO:0000313" key="3">
    <source>
        <dbReference type="EMBL" id="SKA88542.1"/>
    </source>
</evidence>
<organism evidence="3 4">
    <name type="scientific">Prosthecobacter debontii</name>
    <dbReference type="NCBI Taxonomy" id="48467"/>
    <lineage>
        <taxon>Bacteria</taxon>
        <taxon>Pseudomonadati</taxon>
        <taxon>Verrucomicrobiota</taxon>
        <taxon>Verrucomicrobiia</taxon>
        <taxon>Verrucomicrobiales</taxon>
        <taxon>Verrucomicrobiaceae</taxon>
        <taxon>Prosthecobacter</taxon>
    </lineage>
</organism>
<keyword evidence="1" id="KW-0812">Transmembrane</keyword>
<evidence type="ECO:0000313" key="4">
    <source>
        <dbReference type="Proteomes" id="UP000190774"/>
    </source>
</evidence>